<name>A0A1Y2NQV2_STRFR</name>
<dbReference type="Proteomes" id="UP000194318">
    <property type="component" value="Unassembled WGS sequence"/>
</dbReference>
<comment type="caution">
    <text evidence="2">The sequence shown here is derived from an EMBL/GenBank/DDBJ whole genome shotgun (WGS) entry which is preliminary data.</text>
</comment>
<evidence type="ECO:0000313" key="3">
    <source>
        <dbReference type="Proteomes" id="UP000194318"/>
    </source>
</evidence>
<proteinExistence type="predicted"/>
<sequence length="312" mass="33160">MRARTGTIQTWSRRSVLGAGLYSAALLVPAFHELAGRAEAVRAGRTVRIGDGDVATVRRMTDKVAEILDEIGAGHARPMAAAFLANTVGPYLKASGPERVRREMRAAAADLVYLTGWMAMYEDRQALGQRYYVKALRLAGEAEDHITYCRTLRGMSLQASHLGYGPKALELADGAAAAAPSAGPRLLNYSIDNFGDSGDQTGRDQLYGLDRYRLADFGRSESGAFLRALASDADAYETVSAAQQLYGTSMMAAAGDATDAQTIGKHSVYMHGALDGARSEAIGMTMPPDGILSFRSKPPGVSTSHPRLSGPG</sequence>
<accession>A0A1Y2NQV2</accession>
<evidence type="ECO:0000256" key="1">
    <source>
        <dbReference type="SAM" id="MobiDB-lite"/>
    </source>
</evidence>
<organism evidence="2 3">
    <name type="scientific">Streptomyces fradiae ATCC 10745 = DSM 40063</name>
    <dbReference type="NCBI Taxonomy" id="1319510"/>
    <lineage>
        <taxon>Bacteria</taxon>
        <taxon>Bacillati</taxon>
        <taxon>Actinomycetota</taxon>
        <taxon>Actinomycetes</taxon>
        <taxon>Kitasatosporales</taxon>
        <taxon>Streptomycetaceae</taxon>
        <taxon>Streptomyces</taxon>
    </lineage>
</organism>
<dbReference type="EMBL" id="MIFZ01000321">
    <property type="protein sequence ID" value="OSY49469.1"/>
    <property type="molecule type" value="Genomic_DNA"/>
</dbReference>
<evidence type="ECO:0000313" key="2">
    <source>
        <dbReference type="EMBL" id="OSY49469.1"/>
    </source>
</evidence>
<protein>
    <submittedName>
        <fullName evidence="2">Putative sporulation protein</fullName>
    </submittedName>
</protein>
<feature type="region of interest" description="Disordered" evidence="1">
    <location>
        <begin position="293"/>
        <end position="312"/>
    </location>
</feature>
<dbReference type="AlphaFoldDB" id="A0A1Y2NQV2"/>
<reference evidence="2 3" key="1">
    <citation type="submission" date="2016-09" db="EMBL/GenBank/DDBJ databases">
        <title>Streptomyces fradiae DSM40063, a candidate organism with high potential of specific P450 cytochromes.</title>
        <authorList>
            <person name="Grumaz C."/>
            <person name="Vainshtein Y."/>
            <person name="Kirstahler P."/>
            <person name="Sohn K."/>
        </authorList>
    </citation>
    <scope>NUCLEOTIDE SEQUENCE [LARGE SCALE GENOMIC DNA]</scope>
    <source>
        <strain evidence="2 3">DSM 40063</strain>
    </source>
</reference>
<gene>
    <name evidence="2" type="ORF">BG846_04913</name>
</gene>